<organism evidence="3">
    <name type="scientific">Hexamita inflata</name>
    <dbReference type="NCBI Taxonomy" id="28002"/>
    <lineage>
        <taxon>Eukaryota</taxon>
        <taxon>Metamonada</taxon>
        <taxon>Diplomonadida</taxon>
        <taxon>Hexamitidae</taxon>
        <taxon>Hexamitinae</taxon>
        <taxon>Hexamita</taxon>
    </lineage>
</organism>
<keyword evidence="5" id="KW-1185">Reference proteome</keyword>
<evidence type="ECO:0000256" key="1">
    <source>
        <dbReference type="ARBA" id="ARBA00023125"/>
    </source>
</evidence>
<dbReference type="InterPro" id="IPR006600">
    <property type="entry name" value="HTH_CenpB_DNA-bd_dom"/>
</dbReference>
<evidence type="ECO:0000313" key="3">
    <source>
        <dbReference type="EMBL" id="CAI9966586.1"/>
    </source>
</evidence>
<dbReference type="EMBL" id="CATOUU010001007">
    <property type="protein sequence ID" value="CAI9966586.1"/>
    <property type="molecule type" value="Genomic_DNA"/>
</dbReference>
<name>A0AA86QV32_9EUKA</name>
<protein>
    <submittedName>
        <fullName evidence="3">HTH CenpB-type DNA-binding domain</fullName>
    </submittedName>
    <submittedName>
        <fullName evidence="4">HTH_CenpB-type DNA-binding domain</fullName>
    </submittedName>
</protein>
<dbReference type="InterPro" id="IPR009057">
    <property type="entry name" value="Homeodomain-like_sf"/>
</dbReference>
<feature type="domain" description="HTH CENPB-type" evidence="2">
    <location>
        <begin position="10"/>
        <end position="82"/>
    </location>
</feature>
<proteinExistence type="predicted"/>
<keyword evidence="1 3" id="KW-0238">DNA-binding</keyword>
<comment type="caution">
    <text evidence="3">The sequence shown here is derived from an EMBL/GenBank/DDBJ whole genome shotgun (WGS) entry which is preliminary data.</text>
</comment>
<dbReference type="Proteomes" id="UP001642409">
    <property type="component" value="Unassembled WGS sequence"/>
</dbReference>
<reference evidence="3" key="1">
    <citation type="submission" date="2023-06" db="EMBL/GenBank/DDBJ databases">
        <authorList>
            <person name="Kurt Z."/>
        </authorList>
    </citation>
    <scope>NUCLEOTIDE SEQUENCE</scope>
</reference>
<sequence>MKATDKLNNVKIRKEGTYYPYIEETLYYYLMEHNCVTRQDIIQYAQQIVRNLPEDHEDEKDFKASGSYIEGFFRRHNLRFHVAPKRLLLIYNSQLKTFRKKSMILLNSTVLLKVQLQILTRQVFARQCIKSTLLVKKITLSKRKINALCQKQLLTINVTVEIITHCV</sequence>
<accession>A0AA86QV32</accession>
<dbReference type="PROSITE" id="PS51253">
    <property type="entry name" value="HTH_CENPB"/>
    <property type="match status" value="1"/>
</dbReference>
<evidence type="ECO:0000313" key="4">
    <source>
        <dbReference type="EMBL" id="CAL6032822.1"/>
    </source>
</evidence>
<evidence type="ECO:0000313" key="5">
    <source>
        <dbReference type="Proteomes" id="UP001642409"/>
    </source>
</evidence>
<dbReference type="GO" id="GO:0003677">
    <property type="term" value="F:DNA binding"/>
    <property type="evidence" value="ECO:0007669"/>
    <property type="project" value="UniProtKB-KW"/>
</dbReference>
<dbReference type="EMBL" id="CAXDID020000123">
    <property type="protein sequence ID" value="CAL6032822.1"/>
    <property type="molecule type" value="Genomic_DNA"/>
</dbReference>
<evidence type="ECO:0000259" key="2">
    <source>
        <dbReference type="PROSITE" id="PS51253"/>
    </source>
</evidence>
<dbReference type="SUPFAM" id="SSF46689">
    <property type="entry name" value="Homeodomain-like"/>
    <property type="match status" value="1"/>
</dbReference>
<dbReference type="Pfam" id="PF03221">
    <property type="entry name" value="HTH_Tnp_Tc5"/>
    <property type="match status" value="1"/>
</dbReference>
<dbReference type="AlphaFoldDB" id="A0AA86QV32"/>
<reference evidence="4 5" key="2">
    <citation type="submission" date="2024-07" db="EMBL/GenBank/DDBJ databases">
        <authorList>
            <person name="Akdeniz Z."/>
        </authorList>
    </citation>
    <scope>NUCLEOTIDE SEQUENCE [LARGE SCALE GENOMIC DNA]</scope>
</reference>
<gene>
    <name evidence="4" type="ORF">HINF_LOCUS34674</name>
    <name evidence="3" type="ORF">HINF_LOCUS54231</name>
</gene>